<feature type="domain" description="FHA" evidence="4">
    <location>
        <begin position="285"/>
        <end position="341"/>
    </location>
</feature>
<dbReference type="CDD" id="cd22677">
    <property type="entry name" value="FHA_Kanadaptin"/>
    <property type="match status" value="1"/>
</dbReference>
<feature type="compositionally biased region" description="Polar residues" evidence="3">
    <location>
        <begin position="132"/>
        <end position="143"/>
    </location>
</feature>
<dbReference type="FunFam" id="3.30.160.20:FF:000088">
    <property type="entry name" value="Uncharacterized protein ZK632.2"/>
    <property type="match status" value="1"/>
</dbReference>
<proteinExistence type="predicted"/>
<dbReference type="OrthoDB" id="433755at2759"/>
<evidence type="ECO:0000256" key="2">
    <source>
        <dbReference type="SAM" id="Coils"/>
    </source>
</evidence>
<dbReference type="Gene3D" id="2.60.200.20">
    <property type="match status" value="1"/>
</dbReference>
<keyword evidence="7" id="KW-1185">Reference proteome</keyword>
<dbReference type="AlphaFoldDB" id="A0A7M7NCT4"/>
<feature type="coiled-coil region" evidence="2">
    <location>
        <begin position="582"/>
        <end position="616"/>
    </location>
</feature>
<dbReference type="InterPro" id="IPR008984">
    <property type="entry name" value="SMAD_FHA_dom_sf"/>
</dbReference>
<evidence type="ECO:0000256" key="1">
    <source>
        <dbReference type="PROSITE-ProRule" id="PRU00266"/>
    </source>
</evidence>
<dbReference type="InParanoid" id="A0A7M7NCT4"/>
<dbReference type="OMA" id="QGPNDSQ"/>
<dbReference type="FunFam" id="2.60.200.20:FF:000054">
    <property type="entry name" value="Putative coiled-coil proteincoiled-coil protein"/>
    <property type="match status" value="1"/>
</dbReference>
<feature type="compositionally biased region" description="Low complexity" evidence="3">
    <location>
        <begin position="69"/>
        <end position="84"/>
    </location>
</feature>
<feature type="compositionally biased region" description="Basic and acidic residues" evidence="3">
    <location>
        <begin position="217"/>
        <end position="240"/>
    </location>
</feature>
<evidence type="ECO:0000256" key="3">
    <source>
        <dbReference type="SAM" id="MobiDB-lite"/>
    </source>
</evidence>
<dbReference type="PROSITE" id="PS50006">
    <property type="entry name" value="FHA_DOMAIN"/>
    <property type="match status" value="1"/>
</dbReference>
<name>A0A7M7NCT4_STRPU</name>
<dbReference type="InterPro" id="IPR014720">
    <property type="entry name" value="dsRBD_dom"/>
</dbReference>
<dbReference type="KEGG" id="spu:582372"/>
<dbReference type="GeneID" id="582372"/>
<accession>A0A7M7NCT4</accession>
<feature type="compositionally biased region" description="Polar residues" evidence="3">
    <location>
        <begin position="155"/>
        <end position="164"/>
    </location>
</feature>
<dbReference type="Proteomes" id="UP000007110">
    <property type="component" value="Unassembled WGS sequence"/>
</dbReference>
<feature type="domain" description="DRBM" evidence="5">
    <location>
        <begin position="455"/>
        <end position="529"/>
    </location>
</feature>
<sequence>MRLNCKTTLIVNMAASSSMEKSTIDQNEVVSSSSDDVETNRCLNAGEVSSSDTGGLSRMADDTSIEVLASSTAERSSTAATESSQNFVPKGAGCVSSTDAPIPAETCDRYHSEDSTKSEKDDASKRKGGQGADSSSSCDQAMTKNEPRFKLPGINLSSTKQGQKSSSNHETASTSSGFAVPSSVERPKKGTIAFALPKTLPKSKHGSFQGSEAAQSKQEEKDKSSDVSKRLDKKSEENEKAAANAPPLPYKEPSWSGVPSQEYHLEVLKNGSILSKVALNDKPYHVFGRLASCDFQMDHPSLSRYHMVLQYRPTGDGEHDPGFYVFDLGSTHGSFLNKQQLKAKAFYRMNVGHMFKLGGSTRLFILQGPSGEQEEESDMTITELKELRQKQMMQMEEKKKRKAEKEMAAMKAQEKKSEGIDWGMGGDEEEEESDEENPFASMETQEDREAAYIKDPKKTLRGFFEREDVELEYEVDEKGSGFDHQYVCRVQLPLDDQVGLPIYAEASVSGKKKEAVIACALEACRILDAHGVLRQATHESKKRKAKDWAQDDYYDSDDDTFLDRTGAIEQKRKQRMKKAGLLQEKAQTYDSLLAKLAEVDAELAETEKKLEEAKKVQPKSGESDSLDDFIASLKAGGSSHDRAQRAKLKFKVVDLRKEQFRLQKLVQVARPTHIPEPPRLKSLPKGKALPMTGSMKSKSNFKDRFQPKIQINAFKLKKETEEEVEEEEEEDENEDAGDNEDTEIRSQSTHAKQVLHAGECGSREIEALKRIEGEAPPPQHQRVYGVAMPPPPSSSKKMDTSPIAMEKEDASLPPSSSPPKRVYGVAMPPAIPKEQSIDAMEEEEEGVVPVKSKKMYGPAMPPPSMQNTTGKRLVKGPSRGPSQGPSKAGFKGDGSSHQSVGGMLASLRDNEGEKMEESEDYTDWQPPTDQKGDGRTSLNEKLGY</sequence>
<feature type="compositionally biased region" description="Polar residues" evidence="3">
    <location>
        <begin position="206"/>
        <end position="216"/>
    </location>
</feature>
<evidence type="ECO:0000313" key="6">
    <source>
        <dbReference type="EnsemblMetazoa" id="XP_030834589"/>
    </source>
</evidence>
<dbReference type="Pfam" id="PF00498">
    <property type="entry name" value="FHA"/>
    <property type="match status" value="1"/>
</dbReference>
<keyword evidence="2" id="KW-0175">Coiled coil</keyword>
<evidence type="ECO:0000313" key="7">
    <source>
        <dbReference type="Proteomes" id="UP000007110"/>
    </source>
</evidence>
<dbReference type="RefSeq" id="XP_030834589.1">
    <property type="nucleotide sequence ID" value="XM_030978729.1"/>
</dbReference>
<reference evidence="6" key="2">
    <citation type="submission" date="2021-01" db="UniProtKB">
        <authorList>
            <consortium name="EnsemblMetazoa"/>
        </authorList>
    </citation>
    <scope>IDENTIFICATION</scope>
</reference>
<evidence type="ECO:0000259" key="4">
    <source>
        <dbReference type="PROSITE" id="PS50006"/>
    </source>
</evidence>
<feature type="region of interest" description="Disordered" evidence="3">
    <location>
        <begin position="17"/>
        <end position="256"/>
    </location>
</feature>
<dbReference type="InterPro" id="IPR050923">
    <property type="entry name" value="Cell_Proc_Reg/RNA_Proc"/>
</dbReference>
<dbReference type="InterPro" id="IPR000253">
    <property type="entry name" value="FHA_dom"/>
</dbReference>
<evidence type="ECO:0008006" key="8">
    <source>
        <dbReference type="Google" id="ProtNLM"/>
    </source>
</evidence>
<feature type="region of interest" description="Disordered" evidence="3">
    <location>
        <begin position="398"/>
        <end position="448"/>
    </location>
</feature>
<dbReference type="PROSITE" id="PS50137">
    <property type="entry name" value="DS_RBD"/>
    <property type="match status" value="1"/>
</dbReference>
<feature type="compositionally biased region" description="Acidic residues" evidence="3">
    <location>
        <begin position="721"/>
        <end position="741"/>
    </location>
</feature>
<dbReference type="PANTHER" id="PTHR23308">
    <property type="entry name" value="NUCLEAR INHIBITOR OF PROTEIN PHOSPHATASE-1"/>
    <property type="match status" value="1"/>
</dbReference>
<dbReference type="EnsemblMetazoa" id="XM_030978729">
    <property type="protein sequence ID" value="XP_030834589"/>
    <property type="gene ID" value="LOC582372"/>
</dbReference>
<feature type="compositionally biased region" description="Basic and acidic residues" evidence="3">
    <location>
        <begin position="106"/>
        <end position="125"/>
    </location>
</feature>
<feature type="compositionally biased region" description="Polar residues" evidence="3">
    <location>
        <begin position="17"/>
        <end position="28"/>
    </location>
</feature>
<dbReference type="Gene3D" id="3.30.160.20">
    <property type="match status" value="1"/>
</dbReference>
<dbReference type="SUPFAM" id="SSF49879">
    <property type="entry name" value="SMAD/FHA domain"/>
    <property type="match status" value="1"/>
</dbReference>
<feature type="compositionally biased region" description="Low complexity" evidence="3">
    <location>
        <begin position="165"/>
        <end position="176"/>
    </location>
</feature>
<feature type="compositionally biased region" description="Acidic residues" evidence="3">
    <location>
        <begin position="426"/>
        <end position="437"/>
    </location>
</feature>
<protein>
    <recommendedName>
        <fullName evidence="8">Kanadaptin</fullName>
    </recommendedName>
</protein>
<reference evidence="7" key="1">
    <citation type="submission" date="2015-02" db="EMBL/GenBank/DDBJ databases">
        <title>Genome sequencing for Strongylocentrotus purpuratus.</title>
        <authorList>
            <person name="Murali S."/>
            <person name="Liu Y."/>
            <person name="Vee V."/>
            <person name="English A."/>
            <person name="Wang M."/>
            <person name="Skinner E."/>
            <person name="Han Y."/>
            <person name="Muzny D.M."/>
            <person name="Worley K.C."/>
            <person name="Gibbs R.A."/>
        </authorList>
    </citation>
    <scope>NUCLEOTIDE SEQUENCE</scope>
</reference>
<evidence type="ECO:0000259" key="5">
    <source>
        <dbReference type="PROSITE" id="PS50137"/>
    </source>
</evidence>
<keyword evidence="1" id="KW-0694">RNA-binding</keyword>
<feature type="region of interest" description="Disordered" evidence="3">
    <location>
        <begin position="673"/>
        <end position="944"/>
    </location>
</feature>
<feature type="compositionally biased region" description="Basic and acidic residues" evidence="3">
    <location>
        <begin position="398"/>
        <end position="419"/>
    </location>
</feature>
<feature type="compositionally biased region" description="Basic and acidic residues" evidence="3">
    <location>
        <begin position="761"/>
        <end position="773"/>
    </location>
</feature>
<dbReference type="CDD" id="cd19856">
    <property type="entry name" value="DSRM_Kanadaptin"/>
    <property type="match status" value="1"/>
</dbReference>
<dbReference type="GO" id="GO:0003729">
    <property type="term" value="F:mRNA binding"/>
    <property type="evidence" value="ECO:0000318"/>
    <property type="project" value="GO_Central"/>
</dbReference>
<dbReference type="SMART" id="SM00240">
    <property type="entry name" value="FHA"/>
    <property type="match status" value="1"/>
</dbReference>
<organism evidence="6 7">
    <name type="scientific">Strongylocentrotus purpuratus</name>
    <name type="common">Purple sea urchin</name>
    <dbReference type="NCBI Taxonomy" id="7668"/>
    <lineage>
        <taxon>Eukaryota</taxon>
        <taxon>Metazoa</taxon>
        <taxon>Echinodermata</taxon>
        <taxon>Eleutherozoa</taxon>
        <taxon>Echinozoa</taxon>
        <taxon>Echinoidea</taxon>
        <taxon>Euechinoidea</taxon>
        <taxon>Echinacea</taxon>
        <taxon>Camarodonta</taxon>
        <taxon>Echinidea</taxon>
        <taxon>Strongylocentrotidae</taxon>
        <taxon>Strongylocentrotus</taxon>
    </lineage>
</organism>
<dbReference type="FunCoup" id="A0A7M7NCT4">
    <property type="interactions" value="1483"/>
</dbReference>